<name>A0A8J6E2B8_9EUKA</name>
<dbReference type="Proteomes" id="UP000717585">
    <property type="component" value="Unassembled WGS sequence"/>
</dbReference>
<feature type="chain" id="PRO_5035146495" evidence="3">
    <location>
        <begin position="19"/>
        <end position="714"/>
    </location>
</feature>
<dbReference type="GO" id="GO:0006491">
    <property type="term" value="P:N-glycan processing"/>
    <property type="evidence" value="ECO:0007669"/>
    <property type="project" value="TreeGrafter"/>
</dbReference>
<keyword evidence="3" id="KW-0732">Signal</keyword>
<dbReference type="Pfam" id="PF21365">
    <property type="entry name" value="Glyco_hydro_31_3rd"/>
    <property type="match status" value="1"/>
</dbReference>
<dbReference type="GO" id="GO:0090599">
    <property type="term" value="F:alpha-glucosidase activity"/>
    <property type="evidence" value="ECO:0007669"/>
    <property type="project" value="TreeGrafter"/>
</dbReference>
<dbReference type="Gene3D" id="3.20.20.80">
    <property type="entry name" value="Glycosidases"/>
    <property type="match status" value="1"/>
</dbReference>
<accession>A0A8J6E2B8</accession>
<gene>
    <name evidence="6" type="ORF">J8273_6493</name>
</gene>
<keyword evidence="2" id="KW-0326">Glycosidase</keyword>
<feature type="domain" description="Glycoside hydrolase family 31 TIM barrel" evidence="4">
    <location>
        <begin position="289"/>
        <end position="480"/>
    </location>
</feature>
<reference evidence="6" key="1">
    <citation type="submission" date="2021-05" db="EMBL/GenBank/DDBJ databases">
        <title>A free-living protist that lacks canonical eukaryotic 1 DNA replication and segregation systems.</title>
        <authorList>
            <person name="Salas-Leiva D.E."/>
            <person name="Tromer E.C."/>
            <person name="Curtis B.A."/>
            <person name="Jerlstrom-Hultqvist J."/>
            <person name="Kolisko M."/>
            <person name="Yi Z."/>
            <person name="Salas-Leiva J.S."/>
            <person name="Gallot-Lavallee L."/>
            <person name="Kops G.J.P.L."/>
            <person name="Archibald J.M."/>
            <person name="Simpson A.G.B."/>
            <person name="Roger A.J."/>
        </authorList>
    </citation>
    <scope>NUCLEOTIDE SEQUENCE</scope>
    <source>
        <strain evidence="6">BICM</strain>
    </source>
</reference>
<dbReference type="AlphaFoldDB" id="A0A8J6E2B8"/>
<dbReference type="PANTHER" id="PTHR22762:SF120">
    <property type="entry name" value="HETEROGLYCAN GLUCOSIDASE 1"/>
    <property type="match status" value="1"/>
</dbReference>
<dbReference type="PANTHER" id="PTHR22762">
    <property type="entry name" value="ALPHA-GLUCOSIDASE"/>
    <property type="match status" value="1"/>
</dbReference>
<protein>
    <submittedName>
        <fullName evidence="6">Glycoside hydrolase, family 31</fullName>
    </submittedName>
</protein>
<dbReference type="InterPro" id="IPR000322">
    <property type="entry name" value="Glyco_hydro_31_TIM"/>
</dbReference>
<feature type="signal peptide" evidence="3">
    <location>
        <begin position="1"/>
        <end position="18"/>
    </location>
</feature>
<evidence type="ECO:0000256" key="3">
    <source>
        <dbReference type="SAM" id="SignalP"/>
    </source>
</evidence>
<sequence length="714" mass="78446">MHLILLVLYLAILGLTASTELPTQRSTLVVCSNVVVSSHYVEITLCDVNLPEEPHSKLYVEVIDESIVRINASNIHDTADVQSMAPSDPTTSTIASRPRTMMDVLYRDDDLIIVKAGTVTVRLSLDPLSIHVLSQKVTIASINRNELFWFAEGGQHVVGDVTVPDNFTLLAPPGSADFIVKEGTVYRIPAATTQSASFPVLTAISPTGMAASVWWRSPHGARMSGKRAKYGTTLTCVSSNGPMQLFIAVAPTPSDLSERWNRLLSFPIKPPLWSLGLHARGGHTGHEQNNIPIDVIWTDRPENDPGLQTMLSDWTGKYHKRCLQPTSETPLDVPDVWPRLTTAASTALVYEASVWATLRETRPDERPLVVTKTGSVGMHRYAALWGAEITRWSDLQEAPALMASLAMTGTPWAGVSGGPTRTTEELSIRMYQLGAFLPLFRGPAGPDISRSGMWGFDPAVTDTIRRAVGLKYSLIQYIYTSYILTGRAVAPMLAHFPDDARTHAVSNQLMIGDNLLVAPVLERGAVSRHVYLPGNSTRWYPWPTTGLPPKELSGGQDITVPVTIDTIPVFQRGGTVIWRRDRLRRDTRIMQSDGVTIVVALAPDEHGSLKAEGNVLFDDGVTIKGPRLVATSVFERSSSPSAHFVLHNSPTVDAGYLTAPRVEKIIIRGMNRACRRMWVAGSGDLTFYQDEEEGIIEIRRPGVFLDQQWSLLIK</sequence>
<evidence type="ECO:0000313" key="7">
    <source>
        <dbReference type="Proteomes" id="UP000717585"/>
    </source>
</evidence>
<dbReference type="SUPFAM" id="SSF51445">
    <property type="entry name" value="(Trans)glycosidases"/>
    <property type="match status" value="1"/>
</dbReference>
<evidence type="ECO:0000313" key="6">
    <source>
        <dbReference type="EMBL" id="KAG9391717.1"/>
    </source>
</evidence>
<dbReference type="GO" id="GO:0005975">
    <property type="term" value="P:carbohydrate metabolic process"/>
    <property type="evidence" value="ECO:0007669"/>
    <property type="project" value="InterPro"/>
</dbReference>
<dbReference type="Gene3D" id="2.60.40.1180">
    <property type="entry name" value="Golgi alpha-mannosidase II"/>
    <property type="match status" value="2"/>
</dbReference>
<dbReference type="Pfam" id="PF01055">
    <property type="entry name" value="Glyco_hydro_31_2nd"/>
    <property type="match status" value="1"/>
</dbReference>
<feature type="domain" description="Glycosyl hydrolase family 31 C-terminal" evidence="5">
    <location>
        <begin position="489"/>
        <end position="577"/>
    </location>
</feature>
<comment type="caution">
    <text evidence="6">The sequence shown here is derived from an EMBL/GenBank/DDBJ whole genome shotgun (WGS) entry which is preliminary data.</text>
</comment>
<dbReference type="InterPro" id="IPR013780">
    <property type="entry name" value="Glyco_hydro_b"/>
</dbReference>
<dbReference type="OrthoDB" id="3237269at2759"/>
<dbReference type="SUPFAM" id="SSF51011">
    <property type="entry name" value="Glycosyl hydrolase domain"/>
    <property type="match status" value="1"/>
</dbReference>
<keyword evidence="2 6" id="KW-0378">Hydrolase</keyword>
<organism evidence="6 7">
    <name type="scientific">Carpediemonas membranifera</name>
    <dbReference type="NCBI Taxonomy" id="201153"/>
    <lineage>
        <taxon>Eukaryota</taxon>
        <taxon>Metamonada</taxon>
        <taxon>Carpediemonas-like organisms</taxon>
        <taxon>Carpediemonas</taxon>
    </lineage>
</organism>
<comment type="similarity">
    <text evidence="1 2">Belongs to the glycosyl hydrolase 31 family.</text>
</comment>
<dbReference type="InterPro" id="IPR048395">
    <property type="entry name" value="Glyco_hydro_31_C"/>
</dbReference>
<proteinExistence type="inferred from homology"/>
<evidence type="ECO:0000259" key="5">
    <source>
        <dbReference type="Pfam" id="PF21365"/>
    </source>
</evidence>
<dbReference type="EMBL" id="JAHDYR010000053">
    <property type="protein sequence ID" value="KAG9391717.1"/>
    <property type="molecule type" value="Genomic_DNA"/>
</dbReference>
<evidence type="ECO:0000256" key="1">
    <source>
        <dbReference type="ARBA" id="ARBA00007806"/>
    </source>
</evidence>
<keyword evidence="7" id="KW-1185">Reference proteome</keyword>
<evidence type="ECO:0000256" key="2">
    <source>
        <dbReference type="RuleBase" id="RU361185"/>
    </source>
</evidence>
<dbReference type="InterPro" id="IPR017853">
    <property type="entry name" value="GH"/>
</dbReference>
<evidence type="ECO:0000259" key="4">
    <source>
        <dbReference type="Pfam" id="PF01055"/>
    </source>
</evidence>